<sequence length="148" mass="17028">MLNDLIVNFSHEIIKSILSFNNSDINRSFRERCRTLLTNIYYNGLYYTFLYTSARSKGLTFSSLLSVCEVSLDSIIANKEDSKPEEMSYALYGDYLVCLLYKLGLIPHNTLQDKDELLKVLKENDLTFTKITYEGAKIIKLLAEAMIK</sequence>
<keyword evidence="3" id="KW-0963">Cytoplasm</keyword>
<evidence type="ECO:0000256" key="1">
    <source>
        <dbReference type="ARBA" id="ARBA00004496"/>
    </source>
</evidence>
<comment type="similarity">
    <text evidence="2">Belongs to the CRISPR system Cmr5 family.</text>
</comment>
<evidence type="ECO:0000256" key="3">
    <source>
        <dbReference type="ARBA" id="ARBA00022490"/>
    </source>
</evidence>
<evidence type="ECO:0000313" key="6">
    <source>
        <dbReference type="EMBL" id="BDB98699.1"/>
    </source>
</evidence>
<dbReference type="GeneID" id="68866447"/>
<dbReference type="NCBIfam" id="TIGR01881">
    <property type="entry name" value="cas_Cmr5"/>
    <property type="match status" value="1"/>
</dbReference>
<dbReference type="Proteomes" id="UP001319921">
    <property type="component" value="Chromosome"/>
</dbReference>
<dbReference type="InterPro" id="IPR023101">
    <property type="entry name" value="AF1862-like_dom_sf"/>
</dbReference>
<dbReference type="GO" id="GO:0005737">
    <property type="term" value="C:cytoplasm"/>
    <property type="evidence" value="ECO:0007669"/>
    <property type="project" value="UniProtKB-SubCell"/>
</dbReference>
<name>A0AAQ4CSB8_9CREN</name>
<proteinExistence type="inferred from homology"/>
<keyword evidence="4" id="KW-0051">Antiviral defense</keyword>
<dbReference type="SUPFAM" id="SSF158568">
    <property type="entry name" value="AF1862-like"/>
    <property type="match status" value="1"/>
</dbReference>
<dbReference type="KEGG" id="scas:SACC_17160"/>
<dbReference type="Gene3D" id="1.10.520.30">
    <property type="entry name" value="AF1862-like domain"/>
    <property type="match status" value="1"/>
</dbReference>
<reference evidence="6 7" key="1">
    <citation type="journal article" date="2022" name="Microbiol. Resour. Announc.">
        <title>Complete Genome Sequence of the Hyperthermophilic and Acidophilic Archaeon Saccharolobus caldissimus Strain HS-3T.</title>
        <authorList>
            <person name="Sakai H.D."/>
            <person name="Kurosawa N."/>
        </authorList>
    </citation>
    <scope>NUCLEOTIDE SEQUENCE [LARGE SCALE GENOMIC DNA]</scope>
    <source>
        <strain evidence="6 7">JCM32116</strain>
    </source>
</reference>
<comment type="subcellular location">
    <subcellularLocation>
        <location evidence="1">Cytoplasm</location>
    </subcellularLocation>
</comment>
<evidence type="ECO:0000256" key="4">
    <source>
        <dbReference type="ARBA" id="ARBA00023118"/>
    </source>
</evidence>
<evidence type="ECO:0000256" key="5">
    <source>
        <dbReference type="ARBA" id="ARBA00030001"/>
    </source>
</evidence>
<gene>
    <name evidence="6" type="ORF">SACC_17160</name>
</gene>
<keyword evidence="7" id="KW-1185">Reference proteome</keyword>
<evidence type="ECO:0000256" key="2">
    <source>
        <dbReference type="ARBA" id="ARBA00006161"/>
    </source>
</evidence>
<dbReference type="GO" id="GO:0051607">
    <property type="term" value="P:defense response to virus"/>
    <property type="evidence" value="ECO:0007669"/>
    <property type="project" value="UniProtKB-KW"/>
</dbReference>
<dbReference type="RefSeq" id="WP_229569076.1">
    <property type="nucleotide sequence ID" value="NZ_AP025226.1"/>
</dbReference>
<evidence type="ECO:0000313" key="7">
    <source>
        <dbReference type="Proteomes" id="UP001319921"/>
    </source>
</evidence>
<dbReference type="InterPro" id="IPR010160">
    <property type="entry name" value="CRISPR-assoc_prot_Cmr5"/>
</dbReference>
<accession>A0AAQ4CSB8</accession>
<dbReference type="AlphaFoldDB" id="A0AAQ4CSB8"/>
<organism evidence="6 7">
    <name type="scientific">Saccharolobus caldissimus</name>
    <dbReference type="NCBI Taxonomy" id="1702097"/>
    <lineage>
        <taxon>Archaea</taxon>
        <taxon>Thermoproteota</taxon>
        <taxon>Thermoprotei</taxon>
        <taxon>Sulfolobales</taxon>
        <taxon>Sulfolobaceae</taxon>
        <taxon>Saccharolobus</taxon>
    </lineage>
</organism>
<protein>
    <recommendedName>
        <fullName evidence="5">CRISPR type III-B/RAMP module-associated protein Cmr5</fullName>
    </recommendedName>
</protein>
<dbReference type="EMBL" id="AP025226">
    <property type="protein sequence ID" value="BDB98699.1"/>
    <property type="molecule type" value="Genomic_DNA"/>
</dbReference>